<reference evidence="3 4" key="1">
    <citation type="submission" date="2020-02" db="EMBL/GenBank/DDBJ databases">
        <title>Whole genome PO2S7.</title>
        <authorList>
            <person name="Singha K.M."/>
        </authorList>
    </citation>
    <scope>NUCLEOTIDE SEQUENCE [LARGE SCALE GENOMIC DNA]</scope>
    <source>
        <strain evidence="3 4">PO2S7</strain>
    </source>
</reference>
<dbReference type="EMBL" id="CP050321">
    <property type="protein sequence ID" value="QIR29730.1"/>
    <property type="molecule type" value="Genomic_DNA"/>
</dbReference>
<feature type="domain" description="Glycosyl hydrolase family 67 catalytic" evidence="2">
    <location>
        <begin position="1"/>
        <end position="309"/>
    </location>
</feature>
<dbReference type="InterPro" id="IPR011100">
    <property type="entry name" value="Glyco_hydro_67_cat"/>
</dbReference>
<evidence type="ECO:0000313" key="4">
    <source>
        <dbReference type="Proteomes" id="UP000503580"/>
    </source>
</evidence>
<dbReference type="AlphaFoldDB" id="A0A6G9RS19"/>
<evidence type="ECO:0000259" key="1">
    <source>
        <dbReference type="Pfam" id="PF07477"/>
    </source>
</evidence>
<name>A0A6G9RS19_9ENTR</name>
<proteinExistence type="predicted"/>
<dbReference type="SUPFAM" id="SSF51445">
    <property type="entry name" value="(Trans)glycosidases"/>
    <property type="match status" value="1"/>
</dbReference>
<dbReference type="PANTHER" id="PTHR39207">
    <property type="entry name" value="ALPHA-GLUCURONIDASE A"/>
    <property type="match status" value="1"/>
</dbReference>
<dbReference type="GO" id="GO:0045493">
    <property type="term" value="P:xylan catabolic process"/>
    <property type="evidence" value="ECO:0007669"/>
    <property type="project" value="InterPro"/>
</dbReference>
<dbReference type="GO" id="GO:0005576">
    <property type="term" value="C:extracellular region"/>
    <property type="evidence" value="ECO:0007669"/>
    <property type="project" value="InterPro"/>
</dbReference>
<keyword evidence="4" id="KW-1185">Reference proteome</keyword>
<dbReference type="InterPro" id="IPR017853">
    <property type="entry name" value="GH"/>
</dbReference>
<dbReference type="Pfam" id="PF07477">
    <property type="entry name" value="Glyco_hydro_67C"/>
    <property type="match status" value="1"/>
</dbReference>
<accession>A0A6G9RS19</accession>
<dbReference type="Pfam" id="PF07488">
    <property type="entry name" value="Glyco_hydro_67M"/>
    <property type="match status" value="1"/>
</dbReference>
<dbReference type="GO" id="GO:0046559">
    <property type="term" value="F:alpha-glucuronidase activity"/>
    <property type="evidence" value="ECO:0007669"/>
    <property type="project" value="InterPro"/>
</dbReference>
<gene>
    <name evidence="3" type="ORF">GY169_16915</name>
</gene>
<feature type="domain" description="Glycosyl hydrolase family 67 C-terminal" evidence="1">
    <location>
        <begin position="310"/>
        <end position="534"/>
    </location>
</feature>
<sequence length="538" mass="62188">MINHWDNMDGSIERGYAGRSLFFADNKISYDETRLCQYARLLASVGINALTINNVNVHHHETNLIRQHLLPDVARIAAIFRRYTIQLFLSVNFAAPIETGELATADPFDPQVVTWWQQRAEEIYQYIPDFGGYVVKADSEHRPGPFTYERTHADGANMLARSLAPYGGLLYWRCFVYNCQQKWYDRSTDRARAAWDHFAPQDGQFDDNVILQIKSGPMDFQVREPVSPLLGAMPHTNKVMELQITQEYTGQQIDLCWLVPQWKTILGFDTQPGRHDASIADILAGRCRQHSMRHSGVTAVVNTGDHPFWTGHPLAQANLYGYGRLIWDPEIDERLLAQEWCKLTLSDSPKTVDTVSQMLLSSWLVYESYTAPLGVGWMVQPHHHYGPAVDGYEYDSWGTYHYANRYGLGVDRTQNSGTGYVKQYHPLNCQMYNNPNRCPQELILFFHHLKYRHVLPSGKTVIQHIYDSHFNGVAQVEDYIQKWAELAADKNIPEDLFHEVQERLNRQLNNAEAWRDQVNTYFYRKSGIHDSRNRKIYP</sequence>
<dbReference type="InterPro" id="IPR037054">
    <property type="entry name" value="A-glucoronidase_C_sf"/>
</dbReference>
<dbReference type="Proteomes" id="UP000503580">
    <property type="component" value="Chromosome"/>
</dbReference>
<evidence type="ECO:0000259" key="2">
    <source>
        <dbReference type="Pfam" id="PF07488"/>
    </source>
</evidence>
<dbReference type="GO" id="GO:0033939">
    <property type="term" value="F:xylan alpha-1,2-glucuronosidase activity"/>
    <property type="evidence" value="ECO:0007669"/>
    <property type="project" value="TreeGrafter"/>
</dbReference>
<dbReference type="InterPro" id="IPR011099">
    <property type="entry name" value="Glyco_hydro_67_C"/>
</dbReference>
<dbReference type="KEGG" id="kgn:GY169_16915"/>
<evidence type="ECO:0000313" key="3">
    <source>
        <dbReference type="EMBL" id="QIR29730.1"/>
    </source>
</evidence>
<protein>
    <submittedName>
        <fullName evidence="3">Alpha-glucuronidase</fullName>
    </submittedName>
</protein>
<dbReference type="PANTHER" id="PTHR39207:SF1">
    <property type="entry name" value="ALPHA-GLUCURONIDASE A"/>
    <property type="match status" value="1"/>
</dbReference>
<dbReference type="Gene3D" id="3.90.1330.10">
    <property type="entry name" value="Alpha-glucuronidase, C-terminal domain"/>
    <property type="match status" value="1"/>
</dbReference>
<organism evidence="3 4">
    <name type="scientific">Kluyvera genomosp. 3</name>
    <dbReference type="NCBI Taxonomy" id="2774055"/>
    <lineage>
        <taxon>Bacteria</taxon>
        <taxon>Pseudomonadati</taxon>
        <taxon>Pseudomonadota</taxon>
        <taxon>Gammaproteobacteria</taxon>
        <taxon>Enterobacterales</taxon>
        <taxon>Enterobacteriaceae</taxon>
        <taxon>Kluyvera</taxon>
    </lineage>
</organism>
<dbReference type="Gene3D" id="3.20.20.80">
    <property type="entry name" value="Glycosidases"/>
    <property type="match status" value="1"/>
</dbReference>